<dbReference type="Gene3D" id="6.10.340.10">
    <property type="match status" value="1"/>
</dbReference>
<dbReference type="InterPro" id="IPR003594">
    <property type="entry name" value="HATPase_dom"/>
</dbReference>
<dbReference type="SUPFAM" id="SSF158472">
    <property type="entry name" value="HAMP domain-like"/>
    <property type="match status" value="1"/>
</dbReference>
<evidence type="ECO:0000256" key="2">
    <source>
        <dbReference type="ARBA" id="ARBA00022475"/>
    </source>
</evidence>
<evidence type="ECO:0000256" key="6">
    <source>
        <dbReference type="ARBA" id="ARBA00023136"/>
    </source>
</evidence>
<dbReference type="GO" id="GO:0005886">
    <property type="term" value="C:plasma membrane"/>
    <property type="evidence" value="ECO:0007669"/>
    <property type="project" value="UniProtKB-SubCell"/>
</dbReference>
<keyword evidence="7" id="KW-1133">Transmembrane helix</keyword>
<evidence type="ECO:0000313" key="9">
    <source>
        <dbReference type="EMBL" id="MBB6670568.1"/>
    </source>
</evidence>
<protein>
    <submittedName>
        <fullName evidence="9">Sensor histidine kinase</fullName>
    </submittedName>
</protein>
<dbReference type="InterPro" id="IPR036890">
    <property type="entry name" value="HATPase_C_sf"/>
</dbReference>
<dbReference type="SMART" id="SM00387">
    <property type="entry name" value="HATPase_c"/>
    <property type="match status" value="1"/>
</dbReference>
<evidence type="ECO:0000256" key="1">
    <source>
        <dbReference type="ARBA" id="ARBA00004651"/>
    </source>
</evidence>
<keyword evidence="10" id="KW-1185">Reference proteome</keyword>
<dbReference type="PANTHER" id="PTHR34220:SF7">
    <property type="entry name" value="SENSOR HISTIDINE KINASE YPDA"/>
    <property type="match status" value="1"/>
</dbReference>
<feature type="transmembrane region" description="Helical" evidence="7">
    <location>
        <begin position="7"/>
        <end position="28"/>
    </location>
</feature>
<keyword evidence="6 7" id="KW-0472">Membrane</keyword>
<dbReference type="Proteomes" id="UP000547209">
    <property type="component" value="Unassembled WGS sequence"/>
</dbReference>
<reference evidence="9 10" key="1">
    <citation type="submission" date="2020-08" db="EMBL/GenBank/DDBJ databases">
        <title>Cohnella phylogeny.</title>
        <authorList>
            <person name="Dunlap C."/>
        </authorList>
    </citation>
    <scope>NUCLEOTIDE SEQUENCE [LARGE SCALE GENOMIC DNA]</scope>
    <source>
        <strain evidence="9 10">DSM 28246</strain>
    </source>
</reference>
<evidence type="ECO:0000256" key="7">
    <source>
        <dbReference type="SAM" id="Phobius"/>
    </source>
</evidence>
<dbReference type="Pfam" id="PF00672">
    <property type="entry name" value="HAMP"/>
    <property type="match status" value="1"/>
</dbReference>
<name>A0A7X0VET1_9BACL</name>
<keyword evidence="2" id="KW-1003">Cell membrane</keyword>
<keyword evidence="5 9" id="KW-0418">Kinase</keyword>
<dbReference type="AlphaFoldDB" id="A0A7X0VET1"/>
<keyword evidence="4" id="KW-0808">Transferase</keyword>
<dbReference type="Pfam" id="PF02518">
    <property type="entry name" value="HATPase_c"/>
    <property type="match status" value="1"/>
</dbReference>
<comment type="caution">
    <text evidence="9">The sequence shown here is derived from an EMBL/GenBank/DDBJ whole genome shotgun (WGS) entry which is preliminary data.</text>
</comment>
<comment type="subcellular location">
    <subcellularLocation>
        <location evidence="1">Cell membrane</location>
        <topology evidence="1">Multi-pass membrane protein</topology>
    </subcellularLocation>
</comment>
<proteinExistence type="predicted"/>
<keyword evidence="7" id="KW-0812">Transmembrane</keyword>
<dbReference type="InterPro" id="IPR050640">
    <property type="entry name" value="Bact_2-comp_sensor_kinase"/>
</dbReference>
<dbReference type="GO" id="GO:0000155">
    <property type="term" value="F:phosphorelay sensor kinase activity"/>
    <property type="evidence" value="ECO:0007669"/>
    <property type="project" value="InterPro"/>
</dbReference>
<dbReference type="EMBL" id="JACJVP010000008">
    <property type="protein sequence ID" value="MBB6670568.1"/>
    <property type="molecule type" value="Genomic_DNA"/>
</dbReference>
<dbReference type="CDD" id="cd06225">
    <property type="entry name" value="HAMP"/>
    <property type="match status" value="1"/>
</dbReference>
<feature type="domain" description="HAMP" evidence="8">
    <location>
        <begin position="306"/>
        <end position="358"/>
    </location>
</feature>
<sequence length="597" mass="68246">MKIRNKLYFSFFAVVLVPVLIVGIYLTVELKRMALNNAIDQNTANVERVKKRTSDMLKVAYDISYRLYNDHRLSQLATHRYDSIYSVVKSYKSYPDFREYEDLYKEVSGIRLYFDNPTLLNNWEFLQPNADIEGKFWYERAMKTNGLIAWNYIEDDRNGQYNLSLIRRLDFTEDNAKGVLVININSALLNGILNQETFETMIVDEYDNIVAANRPGRVGKTLVDAHFDKNIADRSTGTFNAVVDGRKSRILIEGWNPTDSLNGLRIISVFSVDSIVHEPNRIIRLAVVVISSSILIALLLIYGFSSLLTGRLLRLSKQFSRVASGKLDAALPIDGRDEIGQLSRQFNAMVGRIHELIMEVQDTNAQKSLLEKRQSEIKFRMMASQINPHFLFNTLESIRMKAVLHKEAEIARVVRLLGKLMRQSIEAGHSHVPLASEIDVVKCYLDIQKFRYGERLSYELAIDPRAESIPLPALIIQPLVENAVIHGLENKEEGVTVRVDAEWREDGVHIRVTDDGAGMTAERVDELDAHLRERDEDEEEETGRIGLRNVHMRMKLSYGPEYGLHIESEPERGTRIYFVIPHQPGGGIVHVQRTDRG</sequence>
<dbReference type="SUPFAM" id="SSF55874">
    <property type="entry name" value="ATPase domain of HSP90 chaperone/DNA topoisomerase II/histidine kinase"/>
    <property type="match status" value="1"/>
</dbReference>
<dbReference type="Pfam" id="PF06580">
    <property type="entry name" value="His_kinase"/>
    <property type="match status" value="1"/>
</dbReference>
<dbReference type="Gene3D" id="3.30.565.10">
    <property type="entry name" value="Histidine kinase-like ATPase, C-terminal domain"/>
    <property type="match status" value="1"/>
</dbReference>
<dbReference type="PANTHER" id="PTHR34220">
    <property type="entry name" value="SENSOR HISTIDINE KINASE YPDA"/>
    <property type="match status" value="1"/>
</dbReference>
<dbReference type="InterPro" id="IPR003660">
    <property type="entry name" value="HAMP_dom"/>
</dbReference>
<accession>A0A7X0VET1</accession>
<dbReference type="SMART" id="SM00304">
    <property type="entry name" value="HAMP"/>
    <property type="match status" value="1"/>
</dbReference>
<gene>
    <name evidence="9" type="ORF">H7C19_07685</name>
</gene>
<evidence type="ECO:0000256" key="5">
    <source>
        <dbReference type="ARBA" id="ARBA00022777"/>
    </source>
</evidence>
<evidence type="ECO:0000313" key="10">
    <source>
        <dbReference type="Proteomes" id="UP000547209"/>
    </source>
</evidence>
<dbReference type="PROSITE" id="PS50885">
    <property type="entry name" value="HAMP"/>
    <property type="match status" value="1"/>
</dbReference>
<evidence type="ECO:0000259" key="8">
    <source>
        <dbReference type="PROSITE" id="PS50885"/>
    </source>
</evidence>
<feature type="transmembrane region" description="Helical" evidence="7">
    <location>
        <begin position="282"/>
        <end position="304"/>
    </location>
</feature>
<dbReference type="InterPro" id="IPR010559">
    <property type="entry name" value="Sig_transdc_His_kin_internal"/>
</dbReference>
<keyword evidence="3" id="KW-0597">Phosphoprotein</keyword>
<evidence type="ECO:0000256" key="3">
    <source>
        <dbReference type="ARBA" id="ARBA00022553"/>
    </source>
</evidence>
<evidence type="ECO:0000256" key="4">
    <source>
        <dbReference type="ARBA" id="ARBA00022679"/>
    </source>
</evidence>
<organism evidence="9 10">
    <name type="scientific">Cohnella nanjingensis</name>
    <dbReference type="NCBI Taxonomy" id="1387779"/>
    <lineage>
        <taxon>Bacteria</taxon>
        <taxon>Bacillati</taxon>
        <taxon>Bacillota</taxon>
        <taxon>Bacilli</taxon>
        <taxon>Bacillales</taxon>
        <taxon>Paenibacillaceae</taxon>
        <taxon>Cohnella</taxon>
    </lineage>
</organism>